<organism evidence="1 2">
    <name type="scientific">Taxus chinensis</name>
    <name type="common">Chinese yew</name>
    <name type="synonym">Taxus wallichiana var. chinensis</name>
    <dbReference type="NCBI Taxonomy" id="29808"/>
    <lineage>
        <taxon>Eukaryota</taxon>
        <taxon>Viridiplantae</taxon>
        <taxon>Streptophyta</taxon>
        <taxon>Embryophyta</taxon>
        <taxon>Tracheophyta</taxon>
        <taxon>Spermatophyta</taxon>
        <taxon>Pinopsida</taxon>
        <taxon>Pinidae</taxon>
        <taxon>Conifers II</taxon>
        <taxon>Cupressales</taxon>
        <taxon>Taxaceae</taxon>
        <taxon>Taxus</taxon>
    </lineage>
</organism>
<name>A0AA38FPS9_TAXCH</name>
<reference evidence="1 2" key="1">
    <citation type="journal article" date="2021" name="Nat. Plants">
        <title>The Taxus genome provides insights into paclitaxel biosynthesis.</title>
        <authorList>
            <person name="Xiong X."/>
            <person name="Gou J."/>
            <person name="Liao Q."/>
            <person name="Li Y."/>
            <person name="Zhou Q."/>
            <person name="Bi G."/>
            <person name="Li C."/>
            <person name="Du R."/>
            <person name="Wang X."/>
            <person name="Sun T."/>
            <person name="Guo L."/>
            <person name="Liang H."/>
            <person name="Lu P."/>
            <person name="Wu Y."/>
            <person name="Zhang Z."/>
            <person name="Ro D.K."/>
            <person name="Shang Y."/>
            <person name="Huang S."/>
            <person name="Yan J."/>
        </authorList>
    </citation>
    <scope>NUCLEOTIDE SEQUENCE [LARGE SCALE GENOMIC DNA]</scope>
    <source>
        <strain evidence="1">Ta-2019</strain>
    </source>
</reference>
<accession>A0AA38FPS9</accession>
<dbReference type="EMBL" id="JAHRHJ020000008">
    <property type="protein sequence ID" value="KAH9307108.1"/>
    <property type="molecule type" value="Genomic_DNA"/>
</dbReference>
<evidence type="ECO:0000313" key="1">
    <source>
        <dbReference type="EMBL" id="KAH9307108.1"/>
    </source>
</evidence>
<comment type="caution">
    <text evidence="1">The sequence shown here is derived from an EMBL/GenBank/DDBJ whole genome shotgun (WGS) entry which is preliminary data.</text>
</comment>
<protein>
    <submittedName>
        <fullName evidence="1">Uncharacterized protein</fullName>
    </submittedName>
</protein>
<gene>
    <name evidence="1" type="ORF">KI387_011512</name>
</gene>
<dbReference type="Proteomes" id="UP000824469">
    <property type="component" value="Unassembled WGS sequence"/>
</dbReference>
<feature type="non-terminal residue" evidence="1">
    <location>
        <position position="101"/>
    </location>
</feature>
<sequence length="101" mass="11376">LFFNPFYPHWSQNISKIFGFPPANSNPWKPGLCVKLRNIQHIIVGGAYLKRPGQLEGKRYLIVVDGVFCNEGEGLLSNLGLPPIDKEQVKNKTGKNKWINA</sequence>
<keyword evidence="2" id="KW-1185">Reference proteome</keyword>
<evidence type="ECO:0000313" key="2">
    <source>
        <dbReference type="Proteomes" id="UP000824469"/>
    </source>
</evidence>
<proteinExistence type="predicted"/>
<feature type="non-terminal residue" evidence="1">
    <location>
        <position position="1"/>
    </location>
</feature>
<dbReference type="AlphaFoldDB" id="A0AA38FPS9"/>